<keyword evidence="4 5" id="KW-0472">Membrane</keyword>
<dbReference type="InterPro" id="IPR050598">
    <property type="entry name" value="AminoAcid_Transporter"/>
</dbReference>
<evidence type="ECO:0000256" key="4">
    <source>
        <dbReference type="ARBA" id="ARBA00023136"/>
    </source>
</evidence>
<sequence>MTLNMLDMIGVGPFITMPLILAAMGGPQAMLGWILGAVLALCDGLVWAELGAALPEAGGTYHFLRMIYPGKLGRVLAFLFLFQLCFSAPLSMASGAIGLGQYATYLLPGLARGGATRILHVGAYSAGVSVSWATAVAIAAVVLAVVLLYRNLARIQVISIAMGAVVMATIGWILVTGVLHANWHQAFALPPGAFHLTPAFFMGLGSAMLIATYDYWGYYNVTFLGGEVKDPARTVPRAILISIGLVAMLYLLMNVMVLAVVPWQTMLAQQDLDARRATISLFMEIAYGPVIGPLLGKVAALLIMFTAFAGIFSLLLGYSRIPYAAAKDGEFFKPFARLHPTRGFPYVSLLTLAGAAVVFCFFQLRDVIAALVVLRILLQFLIQHIGVIYLRKTQPELARPFRMWLYPVPAVVAVCGFAYILFSRANFERELLLAGVLIVIGAVLFLARSRWNTQEA</sequence>
<keyword evidence="3 5" id="KW-1133">Transmembrane helix</keyword>
<feature type="transmembrane region" description="Helical" evidence="5">
    <location>
        <begin position="298"/>
        <end position="318"/>
    </location>
</feature>
<dbReference type="EMBL" id="JACHIP010000003">
    <property type="protein sequence ID" value="MBB5057552.1"/>
    <property type="molecule type" value="Genomic_DNA"/>
</dbReference>
<evidence type="ECO:0000313" key="7">
    <source>
        <dbReference type="Proteomes" id="UP000540989"/>
    </source>
</evidence>
<dbReference type="InterPro" id="IPR002293">
    <property type="entry name" value="AA/rel_permease1"/>
</dbReference>
<evidence type="ECO:0000313" key="6">
    <source>
        <dbReference type="EMBL" id="MBB5057552.1"/>
    </source>
</evidence>
<dbReference type="Proteomes" id="UP000540989">
    <property type="component" value="Unassembled WGS sequence"/>
</dbReference>
<dbReference type="PIRSF" id="PIRSF006060">
    <property type="entry name" value="AA_transporter"/>
    <property type="match status" value="1"/>
</dbReference>
<dbReference type="PANTHER" id="PTHR11785:SF512">
    <property type="entry name" value="SOBREMESA, ISOFORM B"/>
    <property type="match status" value="1"/>
</dbReference>
<name>A0A7W7ZD12_9BACT</name>
<feature type="transmembrane region" description="Helical" evidence="5">
    <location>
        <begin position="75"/>
        <end position="103"/>
    </location>
</feature>
<dbReference type="PANTHER" id="PTHR11785">
    <property type="entry name" value="AMINO ACID TRANSPORTER"/>
    <property type="match status" value="1"/>
</dbReference>
<dbReference type="Pfam" id="PF13520">
    <property type="entry name" value="AA_permease_2"/>
    <property type="match status" value="1"/>
</dbReference>
<keyword evidence="7" id="KW-1185">Reference proteome</keyword>
<evidence type="ECO:0000256" key="2">
    <source>
        <dbReference type="ARBA" id="ARBA00022692"/>
    </source>
</evidence>
<proteinExistence type="predicted"/>
<reference evidence="6 7" key="1">
    <citation type="submission" date="2020-08" db="EMBL/GenBank/DDBJ databases">
        <title>Genomic Encyclopedia of Type Strains, Phase IV (KMG-V): Genome sequencing to study the core and pangenomes of soil and plant-associated prokaryotes.</title>
        <authorList>
            <person name="Whitman W."/>
        </authorList>
    </citation>
    <scope>NUCLEOTIDE SEQUENCE [LARGE SCALE GENOMIC DNA]</scope>
    <source>
        <strain evidence="6 7">M8UP14</strain>
    </source>
</reference>
<dbReference type="GO" id="GO:0016020">
    <property type="term" value="C:membrane"/>
    <property type="evidence" value="ECO:0007669"/>
    <property type="project" value="UniProtKB-SubCell"/>
</dbReference>
<comment type="subcellular location">
    <subcellularLocation>
        <location evidence="1">Membrane</location>
        <topology evidence="1">Multi-pass membrane protein</topology>
    </subcellularLocation>
</comment>
<evidence type="ECO:0000256" key="3">
    <source>
        <dbReference type="ARBA" id="ARBA00022989"/>
    </source>
</evidence>
<feature type="transmembrane region" description="Helical" evidence="5">
    <location>
        <begin position="123"/>
        <end position="148"/>
    </location>
</feature>
<dbReference type="Gene3D" id="1.20.1740.10">
    <property type="entry name" value="Amino acid/polyamine transporter I"/>
    <property type="match status" value="1"/>
</dbReference>
<feature type="transmembrane region" description="Helical" evidence="5">
    <location>
        <begin position="239"/>
        <end position="263"/>
    </location>
</feature>
<feature type="transmembrane region" description="Helical" evidence="5">
    <location>
        <begin position="403"/>
        <end position="425"/>
    </location>
</feature>
<feature type="transmembrane region" description="Helical" evidence="5">
    <location>
        <begin position="431"/>
        <end position="447"/>
    </location>
</feature>
<dbReference type="AlphaFoldDB" id="A0A7W7ZD12"/>
<comment type="caution">
    <text evidence="6">The sequence shown here is derived from an EMBL/GenBank/DDBJ whole genome shotgun (WGS) entry which is preliminary data.</text>
</comment>
<dbReference type="RefSeq" id="WP_348641298.1">
    <property type="nucleotide sequence ID" value="NZ_JACHIP010000003.1"/>
</dbReference>
<evidence type="ECO:0000256" key="1">
    <source>
        <dbReference type="ARBA" id="ARBA00004141"/>
    </source>
</evidence>
<gene>
    <name evidence="6" type="ORF">HDF16_002258</name>
</gene>
<accession>A0A7W7ZD12</accession>
<keyword evidence="2 5" id="KW-0812">Transmembrane</keyword>
<protein>
    <submittedName>
        <fullName evidence="6">Amino acid transporter</fullName>
    </submittedName>
</protein>
<feature type="transmembrane region" description="Helical" evidence="5">
    <location>
        <begin position="343"/>
        <end position="364"/>
    </location>
</feature>
<dbReference type="GO" id="GO:0015179">
    <property type="term" value="F:L-amino acid transmembrane transporter activity"/>
    <property type="evidence" value="ECO:0007669"/>
    <property type="project" value="TreeGrafter"/>
</dbReference>
<feature type="transmembrane region" description="Helical" evidence="5">
    <location>
        <begin position="370"/>
        <end position="391"/>
    </location>
</feature>
<feature type="transmembrane region" description="Helical" evidence="5">
    <location>
        <begin position="199"/>
        <end position="218"/>
    </location>
</feature>
<evidence type="ECO:0000256" key="5">
    <source>
        <dbReference type="SAM" id="Phobius"/>
    </source>
</evidence>
<feature type="transmembrane region" description="Helical" evidence="5">
    <location>
        <begin position="160"/>
        <end position="179"/>
    </location>
</feature>
<organism evidence="6 7">
    <name type="scientific">Granulicella aggregans</name>
    <dbReference type="NCBI Taxonomy" id="474949"/>
    <lineage>
        <taxon>Bacteria</taxon>
        <taxon>Pseudomonadati</taxon>
        <taxon>Acidobacteriota</taxon>
        <taxon>Terriglobia</taxon>
        <taxon>Terriglobales</taxon>
        <taxon>Acidobacteriaceae</taxon>
        <taxon>Granulicella</taxon>
    </lineage>
</organism>